<evidence type="ECO:0000313" key="14">
    <source>
        <dbReference type="EMBL" id="MBB6251500.1"/>
    </source>
</evidence>
<proteinExistence type="inferred from homology"/>
<dbReference type="Pfam" id="PF01751">
    <property type="entry name" value="Toprim"/>
    <property type="match status" value="1"/>
</dbReference>
<dbReference type="InterPro" id="IPR013824">
    <property type="entry name" value="Topo_IA_cen_sub1"/>
</dbReference>
<evidence type="ECO:0000256" key="8">
    <source>
        <dbReference type="ARBA" id="ARBA00023125"/>
    </source>
</evidence>
<dbReference type="InterPro" id="IPR006171">
    <property type="entry name" value="TOPRIM_dom"/>
</dbReference>
<feature type="site" description="Interaction with DNA" evidence="10">
    <location>
        <position position="148"/>
    </location>
</feature>
<dbReference type="InterPro" id="IPR013826">
    <property type="entry name" value="Topo_IA_cen_sub3"/>
</dbReference>
<dbReference type="InterPro" id="IPR023405">
    <property type="entry name" value="Topo_IA_core_domain"/>
</dbReference>
<reference evidence="14 15" key="1">
    <citation type="submission" date="2020-08" db="EMBL/GenBank/DDBJ databases">
        <title>Genomic Encyclopedia of Type Strains, Phase IV (KMG-IV): sequencing the most valuable type-strain genomes for metagenomic binning, comparative biology and taxonomic classification.</title>
        <authorList>
            <person name="Goeker M."/>
        </authorList>
    </citation>
    <scope>NUCLEOTIDE SEQUENCE [LARGE SCALE GENOMIC DNA]</scope>
    <source>
        <strain evidence="14 15">DSM 22198</strain>
    </source>
</reference>
<feature type="site" description="Interaction with DNA" evidence="10">
    <location>
        <position position="34"/>
    </location>
</feature>
<evidence type="ECO:0000313" key="15">
    <source>
        <dbReference type="Proteomes" id="UP000539175"/>
    </source>
</evidence>
<dbReference type="PROSITE" id="PS52039">
    <property type="entry name" value="TOPO_IA_2"/>
    <property type="match status" value="1"/>
</dbReference>
<evidence type="ECO:0000256" key="1">
    <source>
        <dbReference type="ARBA" id="ARBA00000213"/>
    </source>
</evidence>
<sequence>MSGSNVVIVESPAKAKTINKYLGDDYTVLASYGHVRDLPARDGSVKPEEDFSMEWELGDRSKRHIDDITKAARGATRIYLATDPDREGEAIAWHVKQLLDEKRISSKVDVKRVTFNEITKSAVLDAIAHPREVHQELVDAYLARRALDYLVGFTLSPVLWRKLPGSRSAGRVQSVALRLICERESEIEAFRPQEYWTIDGEFRTPAGAPFTARLVGLNGKKLDKFTLGNKGDADAALAVIRPLSFAVRSVERRQVRRNPFPPFTTSTLQQEASRKLGFGATKTMRIAQKLYEGVDIGGETVGLITYMRTDGVQLSNEAIDGARRLISSAYGNSYLPNAPRVYKSSAKNAQEAHEAIRPTDMFRKADQLSRFLDKDELRLYELVWKRTIACQMASAELDQVSADITSPKGEAQFRATGSILTFDGFLKVYQEDRDDAGDDEEKDTRLPAMKDGDDLAKGEVKSDQHFTQPPPRYTEASLVKKMEELGIGRPSTYASILQVLQDRNYVRLEKRRFEPEDRGRLVTTFLENFFNRYVEYGFTADLESKLDDISGGRIDWKSVLREFWQAFSAAVEGTKDLTITQVLDALDEALGPHFFPAPAEGGRDPRVCPVCGDGRLSLKLGKNGAFIGCANYPDCKYTRPLSVEGGEEGNADRELGNDPETGYPVAMKRGPYGVYVQTGAPDEPKPKRVSLPRALNPQDVDLDIALRLLALPRSLGPHPETGQDITAGIGRFGPYLKHGDAYKNLTPDDDVLTIGLNRAVVLLAGITARKTVAGRDLGNHPKDGKPITLGSGRFGPYVKHLKLFASIPKAINADTITLEQAVELLAAKAAKDSGKKPAAAAADGEEKPKKAAAKKAPAKAATTKATAEKKAAAPKKAPAAKKPATKSASAKKVAAGD</sequence>
<dbReference type="RefSeq" id="WP_184800048.1">
    <property type="nucleotide sequence ID" value="NZ_JACIIZ010000005.1"/>
</dbReference>
<dbReference type="GO" id="GO:0003677">
    <property type="term" value="F:DNA binding"/>
    <property type="evidence" value="ECO:0007669"/>
    <property type="project" value="UniProtKB-KW"/>
</dbReference>
<accession>A0A7X0AYP2</accession>
<dbReference type="InterPro" id="IPR003601">
    <property type="entry name" value="Topo_IA_2"/>
</dbReference>
<dbReference type="InterPro" id="IPR005733">
    <property type="entry name" value="TopoI_bac-type"/>
</dbReference>
<dbReference type="AlphaFoldDB" id="A0A7X0AYP2"/>
<dbReference type="InterPro" id="IPR025589">
    <property type="entry name" value="Toprim_C_rpt"/>
</dbReference>
<evidence type="ECO:0000259" key="13">
    <source>
        <dbReference type="PROSITE" id="PS52039"/>
    </source>
</evidence>
<dbReference type="GO" id="GO:0008270">
    <property type="term" value="F:zinc ion binding"/>
    <property type="evidence" value="ECO:0007669"/>
    <property type="project" value="UniProtKB-KW"/>
</dbReference>
<dbReference type="SUPFAM" id="SSF56712">
    <property type="entry name" value="Prokaryotic type I DNA topoisomerase"/>
    <property type="match status" value="1"/>
</dbReference>
<dbReference type="InterPro" id="IPR023406">
    <property type="entry name" value="Topo_IA_AS"/>
</dbReference>
<dbReference type="EMBL" id="JACIIZ010000005">
    <property type="protein sequence ID" value="MBB6251500.1"/>
    <property type="molecule type" value="Genomic_DNA"/>
</dbReference>
<dbReference type="InterPro" id="IPR013825">
    <property type="entry name" value="Topo_IA_cen_sub2"/>
</dbReference>
<comment type="subunit">
    <text evidence="10">Monomer.</text>
</comment>
<feature type="compositionally biased region" description="Low complexity" evidence="11">
    <location>
        <begin position="874"/>
        <end position="897"/>
    </location>
</feature>
<feature type="site" description="Interaction with DNA" evidence="10">
    <location>
        <position position="503"/>
    </location>
</feature>
<feature type="site" description="Interaction with DNA" evidence="10">
    <location>
        <position position="145"/>
    </location>
</feature>
<feature type="region of interest" description="Disordered" evidence="11">
    <location>
        <begin position="433"/>
        <end position="454"/>
    </location>
</feature>
<evidence type="ECO:0000256" key="10">
    <source>
        <dbReference type="HAMAP-Rule" id="MF_00952"/>
    </source>
</evidence>
<evidence type="ECO:0000256" key="3">
    <source>
        <dbReference type="ARBA" id="ARBA00022723"/>
    </source>
</evidence>
<dbReference type="InterPro" id="IPR013498">
    <property type="entry name" value="Topo_IA_Znf"/>
</dbReference>
<dbReference type="SMART" id="SM00437">
    <property type="entry name" value="TOP1Ac"/>
    <property type="match status" value="1"/>
</dbReference>
<protein>
    <recommendedName>
        <fullName evidence="10">DNA topoisomerase 1</fullName>
        <ecNumber evidence="10">5.6.2.1</ecNumber>
    </recommendedName>
    <alternativeName>
        <fullName evidence="10">DNA topoisomerase I</fullName>
    </alternativeName>
</protein>
<dbReference type="InterPro" id="IPR000380">
    <property type="entry name" value="Topo_IA"/>
</dbReference>
<feature type="domain" description="Toprim" evidence="12">
    <location>
        <begin position="4"/>
        <end position="118"/>
    </location>
</feature>
<evidence type="ECO:0000256" key="7">
    <source>
        <dbReference type="ARBA" id="ARBA00023029"/>
    </source>
</evidence>
<dbReference type="CDD" id="cd00186">
    <property type="entry name" value="TOP1Ac"/>
    <property type="match status" value="1"/>
</dbReference>
<dbReference type="SMART" id="SM00493">
    <property type="entry name" value="TOPRIM"/>
    <property type="match status" value="1"/>
</dbReference>
<keyword evidence="7 10" id="KW-0799">Topoisomerase</keyword>
<dbReference type="Gene3D" id="3.30.65.10">
    <property type="entry name" value="Bacterial Topoisomerase I, domain 1"/>
    <property type="match status" value="1"/>
</dbReference>
<keyword evidence="9 10" id="KW-0413">Isomerase</keyword>
<dbReference type="PROSITE" id="PS50880">
    <property type="entry name" value="TOPRIM"/>
    <property type="match status" value="1"/>
</dbReference>
<keyword evidence="15" id="KW-1185">Reference proteome</keyword>
<evidence type="ECO:0000256" key="5">
    <source>
        <dbReference type="ARBA" id="ARBA00022833"/>
    </source>
</evidence>
<dbReference type="Gene3D" id="1.10.290.10">
    <property type="entry name" value="Topoisomerase I, domain 4"/>
    <property type="match status" value="1"/>
</dbReference>
<evidence type="ECO:0000259" key="12">
    <source>
        <dbReference type="PROSITE" id="PS50880"/>
    </source>
</evidence>
<dbReference type="EC" id="5.6.2.1" evidence="10"/>
<dbReference type="Pfam" id="PF01131">
    <property type="entry name" value="Topoisom_bac"/>
    <property type="match status" value="1"/>
</dbReference>
<keyword evidence="4" id="KW-0863">Zinc-finger</keyword>
<dbReference type="InterPro" id="IPR003602">
    <property type="entry name" value="Topo_IA_DNA-bd_dom"/>
</dbReference>
<dbReference type="Gene3D" id="2.70.20.10">
    <property type="entry name" value="Topoisomerase I, domain 3"/>
    <property type="match status" value="1"/>
</dbReference>
<dbReference type="Proteomes" id="UP000539175">
    <property type="component" value="Unassembled WGS sequence"/>
</dbReference>
<evidence type="ECO:0000256" key="11">
    <source>
        <dbReference type="SAM" id="MobiDB-lite"/>
    </source>
</evidence>
<evidence type="ECO:0000256" key="4">
    <source>
        <dbReference type="ARBA" id="ARBA00022771"/>
    </source>
</evidence>
<comment type="caution">
    <text evidence="10">Lacks conserved residue(s) required for the propagation of feature annotation.</text>
</comment>
<keyword evidence="3" id="KW-0479">Metal-binding</keyword>
<dbReference type="Pfam" id="PF13368">
    <property type="entry name" value="Toprim_C_rpt"/>
    <property type="match status" value="3"/>
</dbReference>
<dbReference type="InterPro" id="IPR028612">
    <property type="entry name" value="Topoisom_1_IA"/>
</dbReference>
<dbReference type="PANTHER" id="PTHR42785:SF1">
    <property type="entry name" value="DNA TOPOISOMERASE"/>
    <property type="match status" value="1"/>
</dbReference>
<keyword evidence="6" id="KW-0460">Magnesium</keyword>
<dbReference type="PRINTS" id="PR00417">
    <property type="entry name" value="PRTPISMRASEI"/>
</dbReference>
<feature type="active site" description="O-(5'-phospho-DNA)-tyrosine intermediate" evidence="10">
    <location>
        <position position="306"/>
    </location>
</feature>
<comment type="caution">
    <text evidence="14">The sequence shown here is derived from an EMBL/GenBank/DDBJ whole genome shotgun (WGS) entry which is preliminary data.</text>
</comment>
<gene>
    <name evidence="10" type="primary">topA</name>
    <name evidence="14" type="ORF">FHS74_002051</name>
</gene>
<dbReference type="GO" id="GO:0003917">
    <property type="term" value="F:DNA topoisomerase type I (single strand cut, ATP-independent) activity"/>
    <property type="evidence" value="ECO:0007669"/>
    <property type="project" value="UniProtKB-UniRule"/>
</dbReference>
<feature type="region of interest" description="Disordered" evidence="11">
    <location>
        <begin position="835"/>
        <end position="897"/>
    </location>
</feature>
<dbReference type="SUPFAM" id="SSF57783">
    <property type="entry name" value="Zinc beta-ribbon"/>
    <property type="match status" value="1"/>
</dbReference>
<dbReference type="SMART" id="SM00436">
    <property type="entry name" value="TOP1Bc"/>
    <property type="match status" value="1"/>
</dbReference>
<keyword evidence="8 10" id="KW-0238">DNA-binding</keyword>
<name>A0A7X0AYP2_9PROT</name>
<feature type="region of interest" description="Interaction with DNA" evidence="10">
    <location>
        <begin position="168"/>
        <end position="173"/>
    </location>
</feature>
<dbReference type="Pfam" id="PF01396">
    <property type="entry name" value="Zn_ribbon_Top1"/>
    <property type="match status" value="1"/>
</dbReference>
<comment type="function">
    <text evidence="10">Releases the supercoiling and torsional tension of DNA, which is introduced during the DNA replication and transcription, by transiently cleaving and rejoining one strand of the DNA duplex. Introduces a single-strand break via transesterification at a target site in duplex DNA. The scissile phosphodiester is attacked by the catalytic tyrosine of the enzyme, resulting in the formation of a DNA-(5'-phosphotyrosyl)-enzyme intermediate and the expulsion of a 3'-OH DNA strand. The free DNA strand then undergoes passage around the unbroken strand, thus removing DNA supercoils. Finally, in the religation step, the DNA 3'-OH attacks the covalent intermediate to expel the active-site tyrosine and restore the DNA phosphodiester backbone.</text>
</comment>
<keyword evidence="5" id="KW-0862">Zinc</keyword>
<dbReference type="CDD" id="cd03363">
    <property type="entry name" value="TOPRIM_TopoIA_TopoI"/>
    <property type="match status" value="1"/>
</dbReference>
<feature type="domain" description="Topo IA-type catalytic" evidence="13">
    <location>
        <begin position="134"/>
        <end position="571"/>
    </location>
</feature>
<comment type="similarity">
    <text evidence="2 10">Belongs to the type IA topoisomerase family.</text>
</comment>
<evidence type="ECO:0000256" key="9">
    <source>
        <dbReference type="ARBA" id="ARBA00023235"/>
    </source>
</evidence>
<organism evidence="14 15">
    <name type="scientific">Nitrospirillum iridis</name>
    <dbReference type="NCBI Taxonomy" id="765888"/>
    <lineage>
        <taxon>Bacteria</taxon>
        <taxon>Pseudomonadati</taxon>
        <taxon>Pseudomonadota</taxon>
        <taxon>Alphaproteobacteria</taxon>
        <taxon>Rhodospirillales</taxon>
        <taxon>Azospirillaceae</taxon>
        <taxon>Nitrospirillum</taxon>
    </lineage>
</organism>
<feature type="site" description="Interaction with DNA" evidence="10">
    <location>
        <position position="308"/>
    </location>
</feature>
<feature type="site" description="Interaction with DNA" evidence="10">
    <location>
        <position position="160"/>
    </location>
</feature>
<dbReference type="GO" id="GO:0005694">
    <property type="term" value="C:chromosome"/>
    <property type="evidence" value="ECO:0007669"/>
    <property type="project" value="InterPro"/>
</dbReference>
<evidence type="ECO:0000256" key="2">
    <source>
        <dbReference type="ARBA" id="ARBA00009446"/>
    </source>
</evidence>
<dbReference type="InterPro" id="IPR013497">
    <property type="entry name" value="Topo_IA_cen"/>
</dbReference>
<dbReference type="PANTHER" id="PTHR42785">
    <property type="entry name" value="DNA TOPOISOMERASE, TYPE IA, CORE"/>
    <property type="match status" value="1"/>
</dbReference>
<feature type="site" description="Interaction with DNA" evidence="10">
    <location>
        <position position="144"/>
    </location>
</feature>
<evidence type="ECO:0000256" key="6">
    <source>
        <dbReference type="ARBA" id="ARBA00022842"/>
    </source>
</evidence>
<comment type="catalytic activity">
    <reaction evidence="1 10">
        <text>ATP-independent breakage of single-stranded DNA, followed by passage and rejoining.</text>
        <dbReference type="EC" id="5.6.2.1"/>
    </reaction>
</comment>
<feature type="compositionally biased region" description="Basic and acidic residues" evidence="11">
    <location>
        <begin position="442"/>
        <end position="454"/>
    </location>
</feature>
<dbReference type="Gene3D" id="3.40.50.140">
    <property type="match status" value="1"/>
</dbReference>
<dbReference type="InterPro" id="IPR034149">
    <property type="entry name" value="TOPRIM_TopoI"/>
</dbReference>
<dbReference type="NCBIfam" id="TIGR01051">
    <property type="entry name" value="topA_bact"/>
    <property type="match status" value="1"/>
</dbReference>
<dbReference type="Gene3D" id="1.10.460.10">
    <property type="entry name" value="Topoisomerase I, domain 2"/>
    <property type="match status" value="1"/>
</dbReference>
<dbReference type="PROSITE" id="PS00396">
    <property type="entry name" value="TOPO_IA_1"/>
    <property type="match status" value="1"/>
</dbReference>
<dbReference type="HAMAP" id="MF_00952">
    <property type="entry name" value="Topoisom_1_prok"/>
    <property type="match status" value="1"/>
</dbReference>
<dbReference type="GO" id="GO:0006265">
    <property type="term" value="P:DNA topological change"/>
    <property type="evidence" value="ECO:0007669"/>
    <property type="project" value="UniProtKB-UniRule"/>
</dbReference>